<evidence type="ECO:0000313" key="3">
    <source>
        <dbReference type="Proteomes" id="UP000640426"/>
    </source>
</evidence>
<comment type="caution">
    <text evidence="2">The sequence shown here is derived from an EMBL/GenBank/DDBJ whole genome shotgun (WGS) entry which is preliminary data.</text>
</comment>
<reference evidence="3" key="1">
    <citation type="submission" date="2020-12" db="EMBL/GenBank/DDBJ databases">
        <title>Hymenobacter sp.</title>
        <authorList>
            <person name="Kim M.K."/>
        </authorList>
    </citation>
    <scope>NUCLEOTIDE SEQUENCE [LARGE SCALE GENOMIC DNA]</scope>
    <source>
        <strain evidence="3">BT553</strain>
    </source>
</reference>
<keyword evidence="3" id="KW-1185">Reference proteome</keyword>
<evidence type="ECO:0000256" key="1">
    <source>
        <dbReference type="SAM" id="Phobius"/>
    </source>
</evidence>
<accession>A0ABS0XK57</accession>
<organism evidence="2 3">
    <name type="scientific">Sphingomonas mollis</name>
    <dbReference type="NCBI Taxonomy" id="2795726"/>
    <lineage>
        <taxon>Bacteria</taxon>
        <taxon>Pseudomonadati</taxon>
        <taxon>Pseudomonadota</taxon>
        <taxon>Alphaproteobacteria</taxon>
        <taxon>Sphingomonadales</taxon>
        <taxon>Sphingomonadaceae</taxon>
        <taxon>Sphingomonas</taxon>
    </lineage>
</organism>
<dbReference type="RefSeq" id="WP_199034239.1">
    <property type="nucleotide sequence ID" value="NZ_JAELXS010000001.1"/>
</dbReference>
<keyword evidence="1" id="KW-0812">Transmembrane</keyword>
<keyword evidence="1" id="KW-0472">Membrane</keyword>
<name>A0ABS0XK57_9SPHN</name>
<feature type="transmembrane region" description="Helical" evidence="1">
    <location>
        <begin position="60"/>
        <end position="82"/>
    </location>
</feature>
<dbReference type="Pfam" id="PF03334">
    <property type="entry name" value="PhaG_MnhG_YufB"/>
    <property type="match status" value="1"/>
</dbReference>
<dbReference type="Proteomes" id="UP000640426">
    <property type="component" value="Unassembled WGS sequence"/>
</dbReference>
<proteinExistence type="predicted"/>
<dbReference type="PANTHER" id="PTHR34703:SF1">
    <property type="entry name" value="ANTIPORTER SUBUNIT MNHG2-RELATED"/>
    <property type="match status" value="1"/>
</dbReference>
<evidence type="ECO:0000313" key="2">
    <source>
        <dbReference type="EMBL" id="MBJ6120414.1"/>
    </source>
</evidence>
<keyword evidence="1" id="KW-1133">Transmembrane helix</keyword>
<dbReference type="PANTHER" id="PTHR34703">
    <property type="entry name" value="ANTIPORTER SUBUNIT MNHG2-RELATED"/>
    <property type="match status" value="1"/>
</dbReference>
<dbReference type="EMBL" id="JAELXS010000001">
    <property type="protein sequence ID" value="MBJ6120414.1"/>
    <property type="molecule type" value="Genomic_DNA"/>
</dbReference>
<dbReference type="InterPro" id="IPR005133">
    <property type="entry name" value="PhaG_MnhG_YufB"/>
</dbReference>
<sequence>MIVLGVAMLALGVGFLLVAAIGLVRLPDPFQRMHSATKAGTLGTSLIVLGVLLLDQTARLSTGLLTILFLLLTLPIGAQLLGRAAYLSGARMEGVDDDPLADVLDRAEAKPTDRPD</sequence>
<feature type="transmembrane region" description="Helical" evidence="1">
    <location>
        <begin position="6"/>
        <end position="24"/>
    </location>
</feature>
<protein>
    <submittedName>
        <fullName evidence="2">Monovalent cation/H(+) antiporter subunit G</fullName>
    </submittedName>
</protein>
<gene>
    <name evidence="2" type="ORF">JAO74_01275</name>
</gene>
<dbReference type="NCBIfam" id="TIGR01300">
    <property type="entry name" value="CPA3_mnhG_phaG"/>
    <property type="match status" value="1"/>
</dbReference>
<feature type="transmembrane region" description="Helical" evidence="1">
    <location>
        <begin position="36"/>
        <end position="54"/>
    </location>
</feature>